<dbReference type="Pfam" id="PF13419">
    <property type="entry name" value="HAD_2"/>
    <property type="match status" value="1"/>
</dbReference>
<proteinExistence type="predicted"/>
<dbReference type="PANTHER" id="PTHR47858:SF2">
    <property type="entry name" value="HALOACID DEHALOGENASE-LIKE HYDROLASE (HAD) SUPERFAMILY PROTEIN"/>
    <property type="match status" value="1"/>
</dbReference>
<reference evidence="1 2" key="1">
    <citation type="journal article" date="2011" name="Science">
        <title>The Selaginella genome identifies genetic changes associated with the evolution of vascular plants.</title>
        <authorList>
            <person name="Banks J.A."/>
            <person name="Nishiyama T."/>
            <person name="Hasebe M."/>
            <person name="Bowman J.L."/>
            <person name="Gribskov M."/>
            <person name="dePamphilis C."/>
            <person name="Albert V.A."/>
            <person name="Aono N."/>
            <person name="Aoyama T."/>
            <person name="Ambrose B.A."/>
            <person name="Ashton N.W."/>
            <person name="Axtell M.J."/>
            <person name="Barker E."/>
            <person name="Barker M.S."/>
            <person name="Bennetzen J.L."/>
            <person name="Bonawitz N.D."/>
            <person name="Chapple C."/>
            <person name="Cheng C."/>
            <person name="Correa L.G."/>
            <person name="Dacre M."/>
            <person name="DeBarry J."/>
            <person name="Dreyer I."/>
            <person name="Elias M."/>
            <person name="Engstrom E.M."/>
            <person name="Estelle M."/>
            <person name="Feng L."/>
            <person name="Finet C."/>
            <person name="Floyd S.K."/>
            <person name="Frommer W.B."/>
            <person name="Fujita T."/>
            <person name="Gramzow L."/>
            <person name="Gutensohn M."/>
            <person name="Harholt J."/>
            <person name="Hattori M."/>
            <person name="Heyl A."/>
            <person name="Hirai T."/>
            <person name="Hiwatashi Y."/>
            <person name="Ishikawa M."/>
            <person name="Iwata M."/>
            <person name="Karol K.G."/>
            <person name="Koehler B."/>
            <person name="Kolukisaoglu U."/>
            <person name="Kubo M."/>
            <person name="Kurata T."/>
            <person name="Lalonde S."/>
            <person name="Li K."/>
            <person name="Li Y."/>
            <person name="Litt A."/>
            <person name="Lyons E."/>
            <person name="Manning G."/>
            <person name="Maruyama T."/>
            <person name="Michael T.P."/>
            <person name="Mikami K."/>
            <person name="Miyazaki S."/>
            <person name="Morinaga S."/>
            <person name="Murata T."/>
            <person name="Mueller-Roeber B."/>
            <person name="Nelson D.R."/>
            <person name="Obara M."/>
            <person name="Oguri Y."/>
            <person name="Olmstead R.G."/>
            <person name="Onodera N."/>
            <person name="Petersen B.L."/>
            <person name="Pils B."/>
            <person name="Prigge M."/>
            <person name="Rensing S.A."/>
            <person name="Riano-Pachon D.M."/>
            <person name="Roberts A.W."/>
            <person name="Sato Y."/>
            <person name="Scheller H.V."/>
            <person name="Schulz B."/>
            <person name="Schulz C."/>
            <person name="Shakirov E.V."/>
            <person name="Shibagaki N."/>
            <person name="Shinohara N."/>
            <person name="Shippen D.E."/>
            <person name="Soerensen I."/>
            <person name="Sotooka R."/>
            <person name="Sugimoto N."/>
            <person name="Sugita M."/>
            <person name="Sumikawa N."/>
            <person name="Tanurdzic M."/>
            <person name="Theissen G."/>
            <person name="Ulvskov P."/>
            <person name="Wakazuki S."/>
            <person name="Weng J.K."/>
            <person name="Willats W.W."/>
            <person name="Wipf D."/>
            <person name="Wolf P.G."/>
            <person name="Yang L."/>
            <person name="Zimmer A.D."/>
            <person name="Zhu Q."/>
            <person name="Mitros T."/>
            <person name="Hellsten U."/>
            <person name="Loque D."/>
            <person name="Otillar R."/>
            <person name="Salamov A."/>
            <person name="Schmutz J."/>
            <person name="Shapiro H."/>
            <person name="Lindquist E."/>
            <person name="Lucas S."/>
            <person name="Rokhsar D."/>
            <person name="Grigoriev I.V."/>
        </authorList>
    </citation>
    <scope>NUCLEOTIDE SEQUENCE [LARGE SCALE GENOMIC DNA]</scope>
</reference>
<dbReference type="CDD" id="cd07505">
    <property type="entry name" value="HAD_BPGM-like"/>
    <property type="match status" value="1"/>
</dbReference>
<dbReference type="PANTHER" id="PTHR47858">
    <property type="entry name" value="HALOACID DEHALOGENASE-LIKE HYDROLASE (HAD) SUPERFAMILY PROTEIN"/>
    <property type="match status" value="1"/>
</dbReference>
<protein>
    <submittedName>
        <fullName evidence="1">Uncharacterized protein</fullName>
    </submittedName>
</protein>
<dbReference type="EMBL" id="GL377577">
    <property type="protein sequence ID" value="EFJ29385.1"/>
    <property type="molecule type" value="Genomic_DNA"/>
</dbReference>
<dbReference type="Gene3D" id="3.40.50.1000">
    <property type="entry name" value="HAD superfamily/HAD-like"/>
    <property type="match status" value="1"/>
</dbReference>
<dbReference type="InterPro" id="IPR036412">
    <property type="entry name" value="HAD-like_sf"/>
</dbReference>
<dbReference type="InterPro" id="IPR041492">
    <property type="entry name" value="HAD_2"/>
</dbReference>
<dbReference type="Gramene" id="EFJ29385">
    <property type="protein sequence ID" value="EFJ29385"/>
    <property type="gene ID" value="SELMODRAFT_146341"/>
</dbReference>
<evidence type="ECO:0000313" key="1">
    <source>
        <dbReference type="EMBL" id="EFJ29385.1"/>
    </source>
</evidence>
<dbReference type="AlphaFoldDB" id="D8RE60"/>
<dbReference type="Gene3D" id="1.10.150.240">
    <property type="entry name" value="Putative phosphatase, domain 2"/>
    <property type="match status" value="1"/>
</dbReference>
<dbReference type="Proteomes" id="UP000001514">
    <property type="component" value="Unassembled WGS sequence"/>
</dbReference>
<sequence>MEALSCLPASSSSRGRCGAACSSANPRIRSQWQMSLGRRPRHQVNFARSLCLDEEIGAEYGEGFSGYRPRAPLHVDVDYLNDRMQERGLQRIKYALKPDQAFGLIYSWDNVLADTRSVRLRAWERLAQEEGKIIGDDPEKRRLIVCNSAKRVLERLAWAAHGDDIWRLMNRLSEIYCEELSKVEAMAGLREWLAALYSAGVPCAVASTLDRISLLDALVRMGLDKYFQAVVTEEDGMDSIAHKFLSAAVKLDRPPAKCVVFEDDPRGITAAHNCTMKAVALIGPHPAYELTQADLAVSSFNELSIINLRRLFANKGSEFMDLQKQNVGKNVQRRRVTVDTF</sequence>
<dbReference type="OrthoDB" id="40579at2759"/>
<dbReference type="eggNOG" id="KOG2914">
    <property type="taxonomic scope" value="Eukaryota"/>
</dbReference>
<evidence type="ECO:0000313" key="2">
    <source>
        <dbReference type="Proteomes" id="UP000001514"/>
    </source>
</evidence>
<dbReference type="STRING" id="88036.D8RE60"/>
<gene>
    <name evidence="1" type="ORF">SELMODRAFT_146341</name>
</gene>
<dbReference type="InterPro" id="IPR023198">
    <property type="entry name" value="PGP-like_dom2"/>
</dbReference>
<accession>D8RE60</accession>
<dbReference type="FunCoup" id="D8RE60">
    <property type="interactions" value="1555"/>
</dbReference>
<dbReference type="InterPro" id="IPR023214">
    <property type="entry name" value="HAD_sf"/>
</dbReference>
<dbReference type="InParanoid" id="D8RE60"/>
<dbReference type="OMA" id="VELEAWN"/>
<keyword evidence="2" id="KW-1185">Reference proteome</keyword>
<dbReference type="SUPFAM" id="SSF56784">
    <property type="entry name" value="HAD-like"/>
    <property type="match status" value="1"/>
</dbReference>
<dbReference type="HOGENOM" id="CLU_078376_0_0_1"/>
<name>D8RE60_SELML</name>
<dbReference type="KEGG" id="smo:SELMODRAFT_146341"/>
<organism evidence="2">
    <name type="scientific">Selaginella moellendorffii</name>
    <name type="common">Spikemoss</name>
    <dbReference type="NCBI Taxonomy" id="88036"/>
    <lineage>
        <taxon>Eukaryota</taxon>
        <taxon>Viridiplantae</taxon>
        <taxon>Streptophyta</taxon>
        <taxon>Embryophyta</taxon>
        <taxon>Tracheophyta</taxon>
        <taxon>Lycopodiopsida</taxon>
        <taxon>Selaginellales</taxon>
        <taxon>Selaginellaceae</taxon>
        <taxon>Selaginella</taxon>
    </lineage>
</organism>